<feature type="transmembrane region" description="Helical" evidence="2">
    <location>
        <begin position="42"/>
        <end position="64"/>
    </location>
</feature>
<dbReference type="InterPro" id="IPR023346">
    <property type="entry name" value="Lysozyme-like_dom_sf"/>
</dbReference>
<dbReference type="InterPro" id="IPR031304">
    <property type="entry name" value="SLT_2"/>
</dbReference>
<keyword evidence="2" id="KW-0472">Membrane</keyword>
<keyword evidence="1" id="KW-0175">Coiled coil</keyword>
<comment type="caution">
    <text evidence="4">The sequence shown here is derived from an EMBL/GenBank/DDBJ whole genome shotgun (WGS) entry which is preliminary data.</text>
</comment>
<dbReference type="GO" id="GO:0009253">
    <property type="term" value="P:peptidoglycan catabolic process"/>
    <property type="evidence" value="ECO:0007669"/>
    <property type="project" value="TreeGrafter"/>
</dbReference>
<evidence type="ECO:0000259" key="3">
    <source>
        <dbReference type="Pfam" id="PF13406"/>
    </source>
</evidence>
<keyword evidence="2" id="KW-0812">Transmembrane</keyword>
<dbReference type="Gene3D" id="1.10.8.350">
    <property type="entry name" value="Bacterial muramidase"/>
    <property type="match status" value="1"/>
</dbReference>
<dbReference type="Pfam" id="PF13406">
    <property type="entry name" value="SLT_2"/>
    <property type="match status" value="1"/>
</dbReference>
<feature type="domain" description="Transglycosylase SLT" evidence="3">
    <location>
        <begin position="290"/>
        <end position="434"/>
    </location>
</feature>
<protein>
    <recommendedName>
        <fullName evidence="3">Transglycosylase SLT domain-containing protein</fullName>
    </recommendedName>
</protein>
<feature type="coiled-coil region" evidence="1">
    <location>
        <begin position="198"/>
        <end position="232"/>
    </location>
</feature>
<dbReference type="EMBL" id="PFQX01000018">
    <property type="protein sequence ID" value="PJC65480.1"/>
    <property type="molecule type" value="Genomic_DNA"/>
</dbReference>
<dbReference type="Gene3D" id="1.20.5.340">
    <property type="match status" value="1"/>
</dbReference>
<evidence type="ECO:0000256" key="1">
    <source>
        <dbReference type="SAM" id="Coils"/>
    </source>
</evidence>
<sequence length="478" mass="51680">MRPKPRIVLDVRSERADVFARRQRLINLSAARRTVSPRNFRSVAVVALILPFLLLGSAIAPITAGTTDSVSSSANDAKRQALESQLQQLESQITDYENTITNYQKQGSTLKNEISSLNAKIAKLNLQIKAINISLNELDSEIRATSARIGDTVGNINASKIGLASALQSLYESDSESMAEILLAHPQISDFFGSVNDLMALQQNVQVAISSLAALESDLQDQKEELGTQRADTAALKEFQNSQKQTLRSTKNDKNTLLTQTKGKESEYKKILTDTKKTAAQIRNQIFELLGGGELTFDKAYALAKAAQDATGVRAAFILAVLDRESALGQNVGQCAYNQVMSGGTTAMSQKQVPVFLSILSSLNVSPDAVKVSCPNQDGTYGGAMGPAQFLPSTWNLYSSKVADIIGHNPSPWNNADAFIAAALYLKDAGAASSEKQAAARYYCGSSWTRYVCLSVYGYNVVQQANNFQQDIDILNAG</sequence>
<dbReference type="SUPFAM" id="SSF53955">
    <property type="entry name" value="Lysozyme-like"/>
    <property type="match status" value="1"/>
</dbReference>
<gene>
    <name evidence="4" type="ORF">CO020_00425</name>
</gene>
<organism evidence="4 5">
    <name type="scientific">Candidatus Colwellbacteria bacterium CG_4_9_14_0_2_um_filter_50_12</name>
    <dbReference type="NCBI Taxonomy" id="1974538"/>
    <lineage>
        <taxon>Bacteria</taxon>
        <taxon>Candidatus Colwelliibacteriota</taxon>
    </lineage>
</organism>
<dbReference type="AlphaFoldDB" id="A0A2M8G1G7"/>
<evidence type="ECO:0000256" key="2">
    <source>
        <dbReference type="SAM" id="Phobius"/>
    </source>
</evidence>
<dbReference type="PANTHER" id="PTHR30163">
    <property type="entry name" value="MEMBRANE-BOUND LYTIC MUREIN TRANSGLYCOSYLASE B"/>
    <property type="match status" value="1"/>
</dbReference>
<evidence type="ECO:0000313" key="4">
    <source>
        <dbReference type="EMBL" id="PJC65480.1"/>
    </source>
</evidence>
<reference evidence="5" key="1">
    <citation type="submission" date="2017-09" db="EMBL/GenBank/DDBJ databases">
        <title>Depth-based differentiation of microbial function through sediment-hosted aquifers and enrichment of novel symbionts in the deep terrestrial subsurface.</title>
        <authorList>
            <person name="Probst A.J."/>
            <person name="Ladd B."/>
            <person name="Jarett J.K."/>
            <person name="Geller-Mcgrath D.E."/>
            <person name="Sieber C.M.K."/>
            <person name="Emerson J.B."/>
            <person name="Anantharaman K."/>
            <person name="Thomas B.C."/>
            <person name="Malmstrom R."/>
            <person name="Stieglmeier M."/>
            <person name="Klingl A."/>
            <person name="Woyke T."/>
            <person name="Ryan C.M."/>
            <person name="Banfield J.F."/>
        </authorList>
    </citation>
    <scope>NUCLEOTIDE SEQUENCE [LARGE SCALE GENOMIC DNA]</scope>
</reference>
<dbReference type="GO" id="GO:0008933">
    <property type="term" value="F:peptidoglycan lytic transglycosylase activity"/>
    <property type="evidence" value="ECO:0007669"/>
    <property type="project" value="TreeGrafter"/>
</dbReference>
<dbReference type="Gene3D" id="1.10.530.10">
    <property type="match status" value="1"/>
</dbReference>
<dbReference type="Proteomes" id="UP000229674">
    <property type="component" value="Unassembled WGS sequence"/>
</dbReference>
<dbReference type="InterPro" id="IPR043426">
    <property type="entry name" value="MltB-like"/>
</dbReference>
<proteinExistence type="predicted"/>
<name>A0A2M8G1G7_9BACT</name>
<evidence type="ECO:0000313" key="5">
    <source>
        <dbReference type="Proteomes" id="UP000229674"/>
    </source>
</evidence>
<keyword evidence="2" id="KW-1133">Transmembrane helix</keyword>
<dbReference type="PANTHER" id="PTHR30163:SF8">
    <property type="entry name" value="LYTIC MUREIN TRANSGLYCOSYLASE"/>
    <property type="match status" value="1"/>
</dbReference>
<feature type="coiled-coil region" evidence="1">
    <location>
        <begin position="72"/>
        <end position="141"/>
    </location>
</feature>
<accession>A0A2M8G1G7</accession>